<proteinExistence type="predicted"/>
<organism evidence="3 4">
    <name type="scientific">Hymenobacter canadensis</name>
    <dbReference type="NCBI Taxonomy" id="2999067"/>
    <lineage>
        <taxon>Bacteria</taxon>
        <taxon>Pseudomonadati</taxon>
        <taxon>Bacteroidota</taxon>
        <taxon>Cytophagia</taxon>
        <taxon>Cytophagales</taxon>
        <taxon>Hymenobacteraceae</taxon>
        <taxon>Hymenobacter</taxon>
    </lineage>
</organism>
<feature type="chain" id="PRO_5045662056" description="Transglutaminase-like domain-containing protein" evidence="1">
    <location>
        <begin position="26"/>
        <end position="400"/>
    </location>
</feature>
<protein>
    <recommendedName>
        <fullName evidence="2">Transglutaminase-like domain-containing protein</fullName>
    </recommendedName>
</protein>
<dbReference type="PANTHER" id="PTHR46333:SF2">
    <property type="entry name" value="CYTOKINESIS PROTEIN 3"/>
    <property type="match status" value="1"/>
</dbReference>
<dbReference type="Pfam" id="PF01841">
    <property type="entry name" value="Transglut_core"/>
    <property type="match status" value="1"/>
</dbReference>
<dbReference type="EMBL" id="CP114767">
    <property type="protein sequence ID" value="WBA40917.1"/>
    <property type="molecule type" value="Genomic_DNA"/>
</dbReference>
<dbReference type="InterPro" id="IPR038765">
    <property type="entry name" value="Papain-like_cys_pep_sf"/>
</dbReference>
<sequence>MLSVFRGVPLALLLGLMGQPLAGHAQTAKPRTPPPPYQAVDARMRQIPDSATHTVGSLARYINASFATEADKARAAFVWVARNIRYDRENMYLLEFEREPAEVVRETLTKRLGVCRHYAELYKTLASAVGVPTYVVPGYTSLRDATGHAWCASRIDGQWYLMDPTWALQTRTVNGKPLVVFRDDYFRMKPAQAIESHMPYDPLWQLLTAPRTPEQFQYGQVPATPAQPFAYLDSLAVYERQSPLEQLRAVNRRIERNGVRNGLTFTYLSSNRTREENLHIGTYNAALQELNAGAEQLNAFMDFFNHQFLPRKTDAELALLLPPAAARLARSRELLASLPLLQSPAHQTNIRQFEASLREAETLLANSQAFLVRYLGTGKLLRPTLFMQISTLNGRHEMQR</sequence>
<dbReference type="RefSeq" id="WP_269559003.1">
    <property type="nucleotide sequence ID" value="NZ_CP114767.1"/>
</dbReference>
<keyword evidence="4" id="KW-1185">Reference proteome</keyword>
<evidence type="ECO:0000313" key="4">
    <source>
        <dbReference type="Proteomes" id="UP001211005"/>
    </source>
</evidence>
<dbReference type="SMART" id="SM00460">
    <property type="entry name" value="TGc"/>
    <property type="match status" value="1"/>
</dbReference>
<reference evidence="3 4" key="1">
    <citation type="submission" date="2022-12" db="EMBL/GenBank/DDBJ databases">
        <title>Hymenobacter canadensis sp. nov. isolated from lake water of the Cambridge Bay, Canada.</title>
        <authorList>
            <person name="Kim W.H."/>
            <person name="Lee Y.M."/>
        </authorList>
    </citation>
    <scope>NUCLEOTIDE SEQUENCE [LARGE SCALE GENOMIC DNA]</scope>
    <source>
        <strain evidence="3 4">PAMC 29467</strain>
    </source>
</reference>
<evidence type="ECO:0000256" key="1">
    <source>
        <dbReference type="SAM" id="SignalP"/>
    </source>
</evidence>
<feature type="domain" description="Transglutaminase-like" evidence="2">
    <location>
        <begin position="107"/>
        <end position="166"/>
    </location>
</feature>
<keyword evidence="1" id="KW-0732">Signal</keyword>
<evidence type="ECO:0000313" key="3">
    <source>
        <dbReference type="EMBL" id="WBA40917.1"/>
    </source>
</evidence>
<feature type="signal peptide" evidence="1">
    <location>
        <begin position="1"/>
        <end position="25"/>
    </location>
</feature>
<dbReference type="Proteomes" id="UP001211005">
    <property type="component" value="Chromosome"/>
</dbReference>
<dbReference type="PANTHER" id="PTHR46333">
    <property type="entry name" value="CYTOKINESIS PROTEIN 3"/>
    <property type="match status" value="1"/>
</dbReference>
<dbReference type="InterPro" id="IPR052557">
    <property type="entry name" value="CAP/Cytokinesis_protein"/>
</dbReference>
<dbReference type="SUPFAM" id="SSF54001">
    <property type="entry name" value="Cysteine proteinases"/>
    <property type="match status" value="1"/>
</dbReference>
<dbReference type="Gene3D" id="3.10.620.30">
    <property type="match status" value="1"/>
</dbReference>
<name>A0ABY7LLX9_9BACT</name>
<accession>A0ABY7LLX9</accession>
<gene>
    <name evidence="3" type="ORF">O3303_13925</name>
</gene>
<evidence type="ECO:0000259" key="2">
    <source>
        <dbReference type="SMART" id="SM00460"/>
    </source>
</evidence>
<dbReference type="InterPro" id="IPR002931">
    <property type="entry name" value="Transglutaminase-like"/>
</dbReference>